<feature type="transmembrane region" description="Helical" evidence="2">
    <location>
        <begin position="6"/>
        <end position="26"/>
    </location>
</feature>
<name>L7KPC2_9ACTN</name>
<keyword evidence="4" id="KW-1185">Reference proteome</keyword>
<keyword evidence="2" id="KW-0812">Transmembrane</keyword>
<dbReference type="eggNOG" id="ENOG5033VIA">
    <property type="taxonomic scope" value="Bacteria"/>
</dbReference>
<feature type="transmembrane region" description="Helical" evidence="2">
    <location>
        <begin position="47"/>
        <end position="65"/>
    </location>
</feature>
<organism evidence="3 4">
    <name type="scientific">Gordonia aichiensis NBRC 108223</name>
    <dbReference type="NCBI Taxonomy" id="1220583"/>
    <lineage>
        <taxon>Bacteria</taxon>
        <taxon>Bacillati</taxon>
        <taxon>Actinomycetota</taxon>
        <taxon>Actinomycetes</taxon>
        <taxon>Mycobacteriales</taxon>
        <taxon>Gordoniaceae</taxon>
        <taxon>Gordonia</taxon>
    </lineage>
</organism>
<evidence type="ECO:0000256" key="2">
    <source>
        <dbReference type="SAM" id="Phobius"/>
    </source>
</evidence>
<dbReference type="RefSeq" id="WP_005175856.1">
    <property type="nucleotide sequence ID" value="NZ_BANR01000015.1"/>
</dbReference>
<dbReference type="OrthoDB" id="4377027at2"/>
<protein>
    <submittedName>
        <fullName evidence="3">Uncharacterized protein</fullName>
    </submittedName>
</protein>
<evidence type="ECO:0000313" key="4">
    <source>
        <dbReference type="Proteomes" id="UP000010988"/>
    </source>
</evidence>
<dbReference type="EMBL" id="BANR01000015">
    <property type="protein sequence ID" value="GAC49543.1"/>
    <property type="molecule type" value="Genomic_DNA"/>
</dbReference>
<comment type="caution">
    <text evidence="3">The sequence shown here is derived from an EMBL/GenBank/DDBJ whole genome shotgun (WGS) entry which is preliminary data.</text>
</comment>
<keyword evidence="2" id="KW-1133">Transmembrane helix</keyword>
<feature type="region of interest" description="Disordered" evidence="1">
    <location>
        <begin position="123"/>
        <end position="146"/>
    </location>
</feature>
<dbReference type="Proteomes" id="UP000010988">
    <property type="component" value="Unassembled WGS sequence"/>
</dbReference>
<proteinExistence type="predicted"/>
<sequence length="146" mass="16098">MLLDQFVATTLLWLGVGNLLSVAAALRQELLSERLRDGTWKPYLMSFGISYGVGLDVSLMVYWRLWARSVAAENLSGGDWLALSLVLVSAAFTYLLLTRATVNLARTRIFRRALSREMIEYRPTAAPRPPGSVGDGDSTMKPAPAH</sequence>
<gene>
    <name evidence="3" type="ORF">GOACH_15_00350</name>
</gene>
<dbReference type="STRING" id="1220583.GOACH_15_00350"/>
<feature type="transmembrane region" description="Helical" evidence="2">
    <location>
        <begin position="80"/>
        <end position="102"/>
    </location>
</feature>
<dbReference type="AlphaFoldDB" id="L7KPC2"/>
<keyword evidence="2" id="KW-0472">Membrane</keyword>
<reference evidence="3 4" key="1">
    <citation type="submission" date="2012-12" db="EMBL/GenBank/DDBJ databases">
        <title>Whole genome shotgun sequence of Gordonia aichiensis NBRC 108223.</title>
        <authorList>
            <person name="Isaki-Nakamura S."/>
            <person name="Hosoyama A."/>
            <person name="Tsuchikane K."/>
            <person name="Ando Y."/>
            <person name="Baba S."/>
            <person name="Ohji S."/>
            <person name="Hamada M."/>
            <person name="Tamura T."/>
            <person name="Yamazoe A."/>
            <person name="Yamazaki S."/>
            <person name="Fujita N."/>
        </authorList>
    </citation>
    <scope>NUCLEOTIDE SEQUENCE [LARGE SCALE GENOMIC DNA]</scope>
    <source>
        <strain evidence="3 4">NBRC 108223</strain>
    </source>
</reference>
<accession>L7KPC2</accession>
<evidence type="ECO:0000313" key="3">
    <source>
        <dbReference type="EMBL" id="GAC49543.1"/>
    </source>
</evidence>
<evidence type="ECO:0000256" key="1">
    <source>
        <dbReference type="SAM" id="MobiDB-lite"/>
    </source>
</evidence>